<evidence type="ECO:0000256" key="2">
    <source>
        <dbReference type="ARBA" id="ARBA00022475"/>
    </source>
</evidence>
<feature type="domain" description="Na+/H+ antiporter NhaC-like C-terminal" evidence="7">
    <location>
        <begin position="180"/>
        <end position="466"/>
    </location>
</feature>
<feature type="transmembrane region" description="Helical" evidence="6">
    <location>
        <begin position="28"/>
        <end position="46"/>
    </location>
</feature>
<dbReference type="OrthoDB" id="9762978at2"/>
<keyword evidence="2" id="KW-1003">Cell membrane</keyword>
<dbReference type="AlphaFoldDB" id="A0A4R2ESH8"/>
<keyword evidence="5 6" id="KW-0472">Membrane</keyword>
<feature type="transmembrane region" description="Helical" evidence="6">
    <location>
        <begin position="241"/>
        <end position="264"/>
    </location>
</feature>
<sequence length="494" mass="53517">MEYGFLSLLPALVTIVVAFATRKVTWALFLGVVVGSFVVAPSFTAFPKELLHYVLLCFSNFERNMIILFILAVGALLELLRFSGAFEKFAEYIIHYLDKPKKTRVSTFFISLFLFFDDYASILISATSMRSVAAKQRIPKVYLTYLIDNTATIASAAVVSTWAAYEGSLMVDAGKPFGLEISSTEYLVKMIPYNLFIYLLLFFAFISAFSGKWLGKRMKSGAQSRIEEMQNINPKVSHKTFIYPIIMLVILAIVGIIVAGIIALKIKGGGNFTPIDIIGEAPTIEVLLGATLATIIYSSTILFKDKIINIKSFFSSSKSGIMHMLPTALIILWATGLTEVSATLNTGGYIVSLLEPFITASMIPSIVFLMALLISVATGFCWSSMAITMPIAFGMAMGLGGGGEMVYIVSGAVIGGSIAGDLLIPYSDITILGASSMGVSSINHVKSHFKQVMTVIVVSFVGFWALAMSVPATVVLLLSAAILYGIHVIWAKPI</sequence>
<dbReference type="InterPro" id="IPR018461">
    <property type="entry name" value="Na/H_Antiport_NhaC-like_C"/>
</dbReference>
<evidence type="ECO:0000256" key="5">
    <source>
        <dbReference type="ARBA" id="ARBA00023136"/>
    </source>
</evidence>
<name>A0A4R2ESH8_9BACT</name>
<gene>
    <name evidence="8" type="ORF">CLV25_102161</name>
</gene>
<evidence type="ECO:0000256" key="4">
    <source>
        <dbReference type="ARBA" id="ARBA00022989"/>
    </source>
</evidence>
<dbReference type="PANTHER" id="PTHR43478">
    <property type="entry name" value="NA+/H+ ANTIPORTER-RELATED"/>
    <property type="match status" value="1"/>
</dbReference>
<feature type="transmembrane region" description="Helical" evidence="6">
    <location>
        <begin position="284"/>
        <end position="303"/>
    </location>
</feature>
<feature type="transmembrane region" description="Helical" evidence="6">
    <location>
        <begin position="380"/>
        <end position="399"/>
    </location>
</feature>
<dbReference type="Pfam" id="PF03553">
    <property type="entry name" value="Na_H_antiporter"/>
    <property type="match status" value="1"/>
</dbReference>
<evidence type="ECO:0000256" key="6">
    <source>
        <dbReference type="SAM" id="Phobius"/>
    </source>
</evidence>
<evidence type="ECO:0000313" key="8">
    <source>
        <dbReference type="EMBL" id="TCN72198.1"/>
    </source>
</evidence>
<dbReference type="EMBL" id="SLWB01000002">
    <property type="protein sequence ID" value="TCN72198.1"/>
    <property type="molecule type" value="Genomic_DNA"/>
</dbReference>
<evidence type="ECO:0000259" key="7">
    <source>
        <dbReference type="Pfam" id="PF03553"/>
    </source>
</evidence>
<dbReference type="GO" id="GO:0005886">
    <property type="term" value="C:plasma membrane"/>
    <property type="evidence" value="ECO:0007669"/>
    <property type="project" value="UniProtKB-SubCell"/>
</dbReference>
<evidence type="ECO:0000256" key="3">
    <source>
        <dbReference type="ARBA" id="ARBA00022692"/>
    </source>
</evidence>
<reference evidence="8 9" key="1">
    <citation type="submission" date="2019-03" db="EMBL/GenBank/DDBJ databases">
        <title>Genomic Encyclopedia of Archaeal and Bacterial Type Strains, Phase II (KMG-II): from individual species to whole genera.</title>
        <authorList>
            <person name="Goeker M."/>
        </authorList>
    </citation>
    <scope>NUCLEOTIDE SEQUENCE [LARGE SCALE GENOMIC DNA]</scope>
    <source>
        <strain evidence="8 9">RL-C</strain>
    </source>
</reference>
<comment type="subcellular location">
    <subcellularLocation>
        <location evidence="1">Cell membrane</location>
        <topology evidence="1">Multi-pass membrane protein</topology>
    </subcellularLocation>
</comment>
<feature type="transmembrane region" description="Helical" evidence="6">
    <location>
        <begin position="66"/>
        <end position="86"/>
    </location>
</feature>
<feature type="transmembrane region" description="Helical" evidence="6">
    <location>
        <begin position="106"/>
        <end position="129"/>
    </location>
</feature>
<keyword evidence="3 6" id="KW-0812">Transmembrane</keyword>
<feature type="transmembrane region" description="Helical" evidence="6">
    <location>
        <begin position="324"/>
        <end position="344"/>
    </location>
</feature>
<evidence type="ECO:0000256" key="1">
    <source>
        <dbReference type="ARBA" id="ARBA00004651"/>
    </source>
</evidence>
<dbReference type="Proteomes" id="UP000294830">
    <property type="component" value="Unassembled WGS sequence"/>
</dbReference>
<feature type="transmembrane region" description="Helical" evidence="6">
    <location>
        <begin position="472"/>
        <end position="491"/>
    </location>
</feature>
<proteinExistence type="predicted"/>
<keyword evidence="9" id="KW-1185">Reference proteome</keyword>
<accession>A0A4R2ESH8</accession>
<comment type="caution">
    <text evidence="8">The sequence shown here is derived from an EMBL/GenBank/DDBJ whole genome shotgun (WGS) entry which is preliminary data.</text>
</comment>
<dbReference type="PANTHER" id="PTHR43478:SF1">
    <property type="entry name" value="NA+_H+ ANTIPORTER NHAC-LIKE C-TERMINAL DOMAIN-CONTAINING PROTEIN"/>
    <property type="match status" value="1"/>
</dbReference>
<organism evidence="8 9">
    <name type="scientific">Acetobacteroides hydrogenigenes</name>
    <dbReference type="NCBI Taxonomy" id="979970"/>
    <lineage>
        <taxon>Bacteria</taxon>
        <taxon>Pseudomonadati</taxon>
        <taxon>Bacteroidota</taxon>
        <taxon>Bacteroidia</taxon>
        <taxon>Bacteroidales</taxon>
        <taxon>Rikenellaceae</taxon>
        <taxon>Acetobacteroides</taxon>
    </lineage>
</organism>
<dbReference type="RefSeq" id="WP_131838261.1">
    <property type="nucleotide sequence ID" value="NZ_SLWB01000002.1"/>
</dbReference>
<keyword evidence="4 6" id="KW-1133">Transmembrane helix</keyword>
<feature type="transmembrane region" description="Helical" evidence="6">
    <location>
        <begin position="350"/>
        <end position="373"/>
    </location>
</feature>
<protein>
    <submittedName>
        <fullName evidence="8">Na+/H+ antiporter NhaC</fullName>
    </submittedName>
</protein>
<evidence type="ECO:0000313" key="9">
    <source>
        <dbReference type="Proteomes" id="UP000294830"/>
    </source>
</evidence>
<feature type="transmembrane region" description="Helical" evidence="6">
    <location>
        <begin position="195"/>
        <end position="215"/>
    </location>
</feature>